<gene>
    <name evidence="2" type="ORF">D623_10018543</name>
</gene>
<dbReference type="Proteomes" id="UP000052978">
    <property type="component" value="Unassembled WGS sequence"/>
</dbReference>
<reference evidence="2 3" key="1">
    <citation type="journal article" date="2013" name="Nat. Commun.">
        <title>Genome analysis reveals insights into physiology and longevity of the Brandt's bat Myotis brandtii.</title>
        <authorList>
            <person name="Seim I."/>
            <person name="Fang X."/>
            <person name="Xiong Z."/>
            <person name="Lobanov A.V."/>
            <person name="Huang Z."/>
            <person name="Ma S."/>
            <person name="Feng Y."/>
            <person name="Turanov A.A."/>
            <person name="Zhu Y."/>
            <person name="Lenz T.L."/>
            <person name="Gerashchenko M.V."/>
            <person name="Fan D."/>
            <person name="Hee Yim S."/>
            <person name="Yao X."/>
            <person name="Jordan D."/>
            <person name="Xiong Y."/>
            <person name="Ma Y."/>
            <person name="Lyapunov A.N."/>
            <person name="Chen G."/>
            <person name="Kulakova O.I."/>
            <person name="Sun Y."/>
            <person name="Lee S.G."/>
            <person name="Bronson R.T."/>
            <person name="Moskalev A.A."/>
            <person name="Sunyaev S.R."/>
            <person name="Zhang G."/>
            <person name="Krogh A."/>
            <person name="Wang J."/>
            <person name="Gladyshev V.N."/>
        </authorList>
    </citation>
    <scope>NUCLEOTIDE SEQUENCE [LARGE SCALE GENOMIC DNA]</scope>
</reference>
<keyword evidence="3" id="KW-1185">Reference proteome</keyword>
<dbReference type="EMBL" id="KE163515">
    <property type="protein sequence ID" value="EPQ12409.1"/>
    <property type="molecule type" value="Genomic_DNA"/>
</dbReference>
<accession>S7N5M4</accession>
<evidence type="ECO:0000313" key="2">
    <source>
        <dbReference type="EMBL" id="EPQ12409.1"/>
    </source>
</evidence>
<protein>
    <submittedName>
        <fullName evidence="2">Uncharacterized protein</fullName>
    </submittedName>
</protein>
<name>S7N5M4_MYOBR</name>
<sequence>MEGNGHLDQNPSQGFTCWFPRGRAQRVLSHSRQTPRHQVEEPGPTGLACVPGDRQTEPRLERLGLSGSVQEEEGLERLGLAGTVQEEEGLERLGLAGTVQEEEGLERLGLAGTVQEE</sequence>
<proteinExistence type="predicted"/>
<evidence type="ECO:0000313" key="3">
    <source>
        <dbReference type="Proteomes" id="UP000052978"/>
    </source>
</evidence>
<feature type="region of interest" description="Disordered" evidence="1">
    <location>
        <begin position="26"/>
        <end position="55"/>
    </location>
</feature>
<organism evidence="2 3">
    <name type="scientific">Myotis brandtii</name>
    <name type="common">Brandt's bat</name>
    <dbReference type="NCBI Taxonomy" id="109478"/>
    <lineage>
        <taxon>Eukaryota</taxon>
        <taxon>Metazoa</taxon>
        <taxon>Chordata</taxon>
        <taxon>Craniata</taxon>
        <taxon>Vertebrata</taxon>
        <taxon>Euteleostomi</taxon>
        <taxon>Mammalia</taxon>
        <taxon>Eutheria</taxon>
        <taxon>Laurasiatheria</taxon>
        <taxon>Chiroptera</taxon>
        <taxon>Yangochiroptera</taxon>
        <taxon>Vespertilionidae</taxon>
        <taxon>Myotis</taxon>
    </lineage>
</organism>
<dbReference type="AlphaFoldDB" id="S7N5M4"/>
<evidence type="ECO:0000256" key="1">
    <source>
        <dbReference type="SAM" id="MobiDB-lite"/>
    </source>
</evidence>